<proteinExistence type="predicted"/>
<dbReference type="VEuPathDB" id="FungiDB:SCHCODRAFT_01194237"/>
<dbReference type="AlphaFoldDB" id="D8QLI0"/>
<evidence type="ECO:0008006" key="4">
    <source>
        <dbReference type="Google" id="ProtNLM"/>
    </source>
</evidence>
<accession>D8QLI0</accession>
<feature type="compositionally biased region" description="Low complexity" evidence="1">
    <location>
        <begin position="367"/>
        <end position="389"/>
    </location>
</feature>
<dbReference type="HOGENOM" id="CLU_625784_0_0_1"/>
<dbReference type="InParanoid" id="D8QLI0"/>
<dbReference type="RefSeq" id="XP_003026250.1">
    <property type="nucleotide sequence ID" value="XM_003026204.1"/>
</dbReference>
<dbReference type="EMBL" id="GL377318">
    <property type="protein sequence ID" value="EFI91347.1"/>
    <property type="molecule type" value="Genomic_DNA"/>
</dbReference>
<feature type="region of interest" description="Disordered" evidence="1">
    <location>
        <begin position="364"/>
        <end position="409"/>
    </location>
</feature>
<dbReference type="KEGG" id="scm:SCHCO_01194237"/>
<dbReference type="Proteomes" id="UP000007431">
    <property type="component" value="Unassembled WGS sequence"/>
</dbReference>
<sequence length="438" mass="47423">MHSPSPATTIAQHYSAHVGSPELYALVVGHIRARDDLARLCRVSRPFRRAAQVALYNTLALTVGVSTEGNALLRTLVDAPTLAGLVDALSIRILPNAATSLLARVLRATTRLRFLDITGSGLPPAPREPPPAAIFEGTRFLLRTLTCDMPLNQHLFRFLEAQRILEDLTLTGEDASRIAGDCGRPTSVATIPPDALPALYTLECGARLAAALLPGRSIRRLHAWLEVDGDYPLLTRALRSTSTRPISLEVLSPDDAGALSLLGAASPEVRYLGTPALPVDGAVRLQAYALLFRLRTIETLAVDISSWKPMPVSHRALRALASEISIYARSLRRLVFHGPTAWRGASIPPSSGRAWRRASHAYSSPFSSRAPSPHPTSRSSSPWLSSRPASPQPISRRHSARPDATEDDEGDAVVLALINGIWSVEEDLPLDNLWREAA</sequence>
<evidence type="ECO:0000313" key="3">
    <source>
        <dbReference type="Proteomes" id="UP000007431"/>
    </source>
</evidence>
<reference evidence="2 3" key="1">
    <citation type="journal article" date="2010" name="Nat. Biotechnol.">
        <title>Genome sequence of the model mushroom Schizophyllum commune.</title>
        <authorList>
            <person name="Ohm R.A."/>
            <person name="de Jong J.F."/>
            <person name="Lugones L.G."/>
            <person name="Aerts A."/>
            <person name="Kothe E."/>
            <person name="Stajich J.E."/>
            <person name="de Vries R.P."/>
            <person name="Record E."/>
            <person name="Levasseur A."/>
            <person name="Baker S.E."/>
            <person name="Bartholomew K.A."/>
            <person name="Coutinho P.M."/>
            <person name="Erdmann S."/>
            <person name="Fowler T.J."/>
            <person name="Gathman A.C."/>
            <person name="Lombard V."/>
            <person name="Henrissat B."/>
            <person name="Knabe N."/>
            <person name="Kuees U."/>
            <person name="Lilly W.W."/>
            <person name="Lindquist E."/>
            <person name="Lucas S."/>
            <person name="Magnuson J.K."/>
            <person name="Piumi F."/>
            <person name="Raudaskoski M."/>
            <person name="Salamov A."/>
            <person name="Schmutz J."/>
            <person name="Schwarze F.W.M.R."/>
            <person name="vanKuyk P.A."/>
            <person name="Horton J.S."/>
            <person name="Grigoriev I.V."/>
            <person name="Woesten H.A.B."/>
        </authorList>
    </citation>
    <scope>NUCLEOTIDE SEQUENCE [LARGE SCALE GENOMIC DNA]</scope>
    <source>
        <strain evidence="3">H4-8 / FGSC 9210</strain>
    </source>
</reference>
<dbReference type="OMA" id="RLYCPSI"/>
<gene>
    <name evidence="2" type="ORF">SCHCODRAFT_114700</name>
</gene>
<evidence type="ECO:0000256" key="1">
    <source>
        <dbReference type="SAM" id="MobiDB-lite"/>
    </source>
</evidence>
<feature type="non-terminal residue" evidence="2">
    <location>
        <position position="438"/>
    </location>
</feature>
<keyword evidence="3" id="KW-1185">Reference proteome</keyword>
<organism evidence="3">
    <name type="scientific">Schizophyllum commune (strain H4-8 / FGSC 9210)</name>
    <name type="common">Split gill fungus</name>
    <dbReference type="NCBI Taxonomy" id="578458"/>
    <lineage>
        <taxon>Eukaryota</taxon>
        <taxon>Fungi</taxon>
        <taxon>Dikarya</taxon>
        <taxon>Basidiomycota</taxon>
        <taxon>Agaricomycotina</taxon>
        <taxon>Agaricomycetes</taxon>
        <taxon>Agaricomycetidae</taxon>
        <taxon>Agaricales</taxon>
        <taxon>Schizophyllaceae</taxon>
        <taxon>Schizophyllum</taxon>
    </lineage>
</organism>
<dbReference type="GeneID" id="9589082"/>
<dbReference type="eggNOG" id="ENOG502SIJ1">
    <property type="taxonomic scope" value="Eukaryota"/>
</dbReference>
<name>D8QLI0_SCHCM</name>
<evidence type="ECO:0000313" key="2">
    <source>
        <dbReference type="EMBL" id="EFI91347.1"/>
    </source>
</evidence>
<protein>
    <recommendedName>
        <fullName evidence="4">F-box domain-containing protein</fullName>
    </recommendedName>
</protein>
<dbReference type="STRING" id="578458.D8QLI0"/>
<dbReference type="OrthoDB" id="3188866at2759"/>